<dbReference type="Proteomes" id="UP000003250">
    <property type="component" value="Unassembled WGS sequence"/>
</dbReference>
<proteinExistence type="predicted"/>
<feature type="transmembrane region" description="Helical" evidence="1">
    <location>
        <begin position="20"/>
        <end position="37"/>
    </location>
</feature>
<feature type="domain" description="VTT" evidence="2">
    <location>
        <begin position="44"/>
        <end position="153"/>
    </location>
</feature>
<dbReference type="AlphaFoldDB" id="H0HUQ6"/>
<evidence type="ECO:0000313" key="3">
    <source>
        <dbReference type="EMBL" id="EHK55546.1"/>
    </source>
</evidence>
<evidence type="ECO:0000259" key="2">
    <source>
        <dbReference type="Pfam" id="PF09335"/>
    </source>
</evidence>
<evidence type="ECO:0000313" key="4">
    <source>
        <dbReference type="Proteomes" id="UP000003250"/>
    </source>
</evidence>
<accession>H0HUQ6</accession>
<keyword evidence="1" id="KW-0812">Transmembrane</keyword>
<name>H0HUQ6_9HYPH</name>
<dbReference type="Pfam" id="PF09335">
    <property type="entry name" value="VTT_dom"/>
    <property type="match status" value="1"/>
</dbReference>
<dbReference type="EMBL" id="AHAM01000159">
    <property type="protein sequence ID" value="EHK55546.1"/>
    <property type="molecule type" value="Genomic_DNA"/>
</dbReference>
<keyword evidence="1" id="KW-1133">Transmembrane helix</keyword>
<organism evidence="3 4">
    <name type="scientific">Mesorhizobium alhagi CCNWXJ12-2</name>
    <dbReference type="NCBI Taxonomy" id="1107882"/>
    <lineage>
        <taxon>Bacteria</taxon>
        <taxon>Pseudomonadati</taxon>
        <taxon>Pseudomonadota</taxon>
        <taxon>Alphaproteobacteria</taxon>
        <taxon>Hyphomicrobiales</taxon>
        <taxon>Phyllobacteriaceae</taxon>
        <taxon>Allomesorhizobium</taxon>
    </lineage>
</organism>
<sequence length="162" mass="17159">MAACALKPVRIDSNDPMDDIAILGGLFAIAFVAATILPAQSEAALVGLLVADTHPAILLVAVASIGNVLGAMVNWALGRGVERFRDRRWFPIGPAALDRATGWYRRWGRWSLLLSWAPIGGDALTVAAGVLREPLWSFVVLVTIAKTARYVALAATTLGVLG</sequence>
<reference evidence="3 4" key="1">
    <citation type="journal article" date="2012" name="J. Bacteriol.">
        <title>Draft Genome Sequence of Mesorhizobium alhagi CCNWXJ12-2T, a Novel Salt-Resistant Species Isolated from the Desert of Northwestern China.</title>
        <authorList>
            <person name="Zhou M."/>
            <person name="Chen W."/>
            <person name="Chen H."/>
            <person name="Wei G."/>
        </authorList>
    </citation>
    <scope>NUCLEOTIDE SEQUENCE [LARGE SCALE GENOMIC DNA]</scope>
    <source>
        <strain evidence="3 4">CCNWXJ12-2</strain>
    </source>
</reference>
<dbReference type="InterPro" id="IPR032816">
    <property type="entry name" value="VTT_dom"/>
</dbReference>
<keyword evidence="4" id="KW-1185">Reference proteome</keyword>
<dbReference type="PATRIC" id="fig|1107882.3.peg.3764"/>
<feature type="transmembrane region" description="Helical" evidence="1">
    <location>
        <begin position="57"/>
        <end position="77"/>
    </location>
</feature>
<dbReference type="InterPro" id="IPR051311">
    <property type="entry name" value="DedA_domain"/>
</dbReference>
<protein>
    <recommendedName>
        <fullName evidence="2">VTT domain-containing protein</fullName>
    </recommendedName>
</protein>
<gene>
    <name evidence="3" type="ORF">MAXJ12_19288</name>
</gene>
<dbReference type="PANTHER" id="PTHR42709:SF4">
    <property type="entry name" value="INNER MEMBRANE PROTEIN YQAA"/>
    <property type="match status" value="1"/>
</dbReference>
<keyword evidence="1" id="KW-0472">Membrane</keyword>
<dbReference type="PANTHER" id="PTHR42709">
    <property type="entry name" value="ALKALINE PHOSPHATASE LIKE PROTEIN"/>
    <property type="match status" value="1"/>
</dbReference>
<evidence type="ECO:0000256" key="1">
    <source>
        <dbReference type="SAM" id="Phobius"/>
    </source>
</evidence>